<accession>A0ABD2KXF5</accession>
<reference evidence="1 2" key="1">
    <citation type="submission" date="2024-10" db="EMBL/GenBank/DDBJ databases">
        <authorList>
            <person name="Kim D."/>
        </authorList>
    </citation>
    <scope>NUCLEOTIDE SEQUENCE [LARGE SCALE GENOMIC DNA]</scope>
    <source>
        <strain evidence="1">BH-2024</strain>
    </source>
</reference>
<sequence>MPTNSPERHIYVQQWLNWVTMYAESWLSSLITVAIQTGTMNANDDANYNENFLAKRLFEHFEAVEDEYFDEIYTPENGHILLEQNRKREIDTFTTKSAQEQQQIVDKIVGKSLAICHILLKLAKEASQANDNFLTTIYSKTLQQLSHKNDHTKRYEHLAQYFGTISFFYGQIYKALIVAQNWLKPSVKFDQRLTELKQECDDATNELAKTNPKLAENNSIKNLLLNNDGIKNLTKTFHDIKSIVNSPKNLSRGSRKAEENGGAIEMIEFDDDLKNLENNEDDITHQQTDTVDFMGNWVWID</sequence>
<gene>
    <name evidence="1" type="ORF">niasHT_016475</name>
</gene>
<dbReference type="AlphaFoldDB" id="A0ABD2KXF5"/>
<protein>
    <submittedName>
        <fullName evidence="1">Uncharacterized protein</fullName>
    </submittedName>
</protein>
<evidence type="ECO:0000313" key="2">
    <source>
        <dbReference type="Proteomes" id="UP001620626"/>
    </source>
</evidence>
<keyword evidence="2" id="KW-1185">Reference proteome</keyword>
<dbReference type="Proteomes" id="UP001620626">
    <property type="component" value="Unassembled WGS sequence"/>
</dbReference>
<proteinExistence type="predicted"/>
<evidence type="ECO:0000313" key="1">
    <source>
        <dbReference type="EMBL" id="KAL3107618.1"/>
    </source>
</evidence>
<comment type="caution">
    <text evidence="1">The sequence shown here is derived from an EMBL/GenBank/DDBJ whole genome shotgun (WGS) entry which is preliminary data.</text>
</comment>
<organism evidence="1 2">
    <name type="scientific">Heterodera trifolii</name>
    <dbReference type="NCBI Taxonomy" id="157864"/>
    <lineage>
        <taxon>Eukaryota</taxon>
        <taxon>Metazoa</taxon>
        <taxon>Ecdysozoa</taxon>
        <taxon>Nematoda</taxon>
        <taxon>Chromadorea</taxon>
        <taxon>Rhabditida</taxon>
        <taxon>Tylenchina</taxon>
        <taxon>Tylenchomorpha</taxon>
        <taxon>Tylenchoidea</taxon>
        <taxon>Heteroderidae</taxon>
        <taxon>Heteroderinae</taxon>
        <taxon>Heterodera</taxon>
    </lineage>
</organism>
<name>A0ABD2KXF5_9BILA</name>
<dbReference type="EMBL" id="JBICBT010000613">
    <property type="protein sequence ID" value="KAL3107618.1"/>
    <property type="molecule type" value="Genomic_DNA"/>
</dbReference>